<dbReference type="Pfam" id="PF03359">
    <property type="entry name" value="GKAP"/>
    <property type="match status" value="1"/>
</dbReference>
<feature type="region of interest" description="Disordered" evidence="2">
    <location>
        <begin position="825"/>
        <end position="882"/>
    </location>
</feature>
<dbReference type="PANTHER" id="PTHR12353">
    <property type="entry name" value="DISKS LARGE-ASSOCIATED PROTEIN DAP SAP90/PSD-95-ASSOCIATED PROTEIN"/>
    <property type="match status" value="1"/>
</dbReference>
<comment type="caution">
    <text evidence="3">The sequence shown here is derived from an EMBL/GenBank/DDBJ whole genome shotgun (WGS) entry which is preliminary data.</text>
</comment>
<protein>
    <recommendedName>
        <fullName evidence="5">Disks large-associated protein 1</fullName>
    </recommendedName>
</protein>
<feature type="compositionally biased region" description="Basic and acidic residues" evidence="2">
    <location>
        <begin position="127"/>
        <end position="139"/>
    </location>
</feature>
<feature type="compositionally biased region" description="Polar residues" evidence="2">
    <location>
        <begin position="51"/>
        <end position="62"/>
    </location>
</feature>
<dbReference type="EMBL" id="JAEAOA010002038">
    <property type="protein sequence ID" value="KAK3607613.1"/>
    <property type="molecule type" value="Genomic_DNA"/>
</dbReference>
<feature type="compositionally biased region" description="Polar residues" evidence="2">
    <location>
        <begin position="155"/>
        <end position="171"/>
    </location>
</feature>
<keyword evidence="4" id="KW-1185">Reference proteome</keyword>
<evidence type="ECO:0000313" key="3">
    <source>
        <dbReference type="EMBL" id="KAK3607613.1"/>
    </source>
</evidence>
<feature type="compositionally biased region" description="Low complexity" evidence="2">
    <location>
        <begin position="568"/>
        <end position="578"/>
    </location>
</feature>
<feature type="region of interest" description="Disordered" evidence="2">
    <location>
        <begin position="1"/>
        <end position="212"/>
    </location>
</feature>
<dbReference type="Proteomes" id="UP001195483">
    <property type="component" value="Unassembled WGS sequence"/>
</dbReference>
<organism evidence="3 4">
    <name type="scientific">Potamilus streckersoni</name>
    <dbReference type="NCBI Taxonomy" id="2493646"/>
    <lineage>
        <taxon>Eukaryota</taxon>
        <taxon>Metazoa</taxon>
        <taxon>Spiralia</taxon>
        <taxon>Lophotrochozoa</taxon>
        <taxon>Mollusca</taxon>
        <taxon>Bivalvia</taxon>
        <taxon>Autobranchia</taxon>
        <taxon>Heteroconchia</taxon>
        <taxon>Palaeoheterodonta</taxon>
        <taxon>Unionida</taxon>
        <taxon>Unionoidea</taxon>
        <taxon>Unionidae</taxon>
        <taxon>Ambleminae</taxon>
        <taxon>Lampsilini</taxon>
        <taxon>Potamilus</taxon>
    </lineage>
</organism>
<dbReference type="InterPro" id="IPR005026">
    <property type="entry name" value="SAPAP"/>
</dbReference>
<dbReference type="GO" id="GO:0098978">
    <property type="term" value="C:glutamatergic synapse"/>
    <property type="evidence" value="ECO:0007669"/>
    <property type="project" value="TreeGrafter"/>
</dbReference>
<dbReference type="GO" id="GO:0060090">
    <property type="term" value="F:molecular adaptor activity"/>
    <property type="evidence" value="ECO:0007669"/>
    <property type="project" value="TreeGrafter"/>
</dbReference>
<feature type="compositionally biased region" description="Low complexity" evidence="2">
    <location>
        <begin position="542"/>
        <end position="561"/>
    </location>
</feature>
<sequence length="934" mass="103460">MAMRGPASVLDHRKVNDSDKVVRDRLTRQRSPARSHKNDSYSEEEEVVVNSRISQPYRTSFSAVLAPERTKRERSRSMSPCSSLKGSERSRSKSPGGRRGKPKHVTYDTQVVVRESGTHDSIYTQLSDKDQNESSRHFSAESSVLSSDNSTVSDITSSDYSSQLRELSQQIVEEYCNLPKPNGTSPASSHSQDSQTPNGDMKIGDSVPYDKRSQKPAFTLKHDYEHERAISYRVAIKSHYSDEIQKMADKMIEETPPSKNDIQVSSPNNSETCPKIDRRSSLQIKSDEDSSRLTPSKRSVSRSISNFFRRLSPKLVRKPKGNLSNASSQSEDISDSLDHPNDHEFTRGKIRRSFMKFIGKSPSKSKRKTISGSTPVLTTKEQEAVLNRPDVKKDVNDMGRQMPPATSKYLKSIEQDSKSEKEVYQKFKEKQSPGRKWESNLAANKPNAVKSQGVTSPAPDIDSGGYTEIKHLKAEPPASLDIRMVPKTVRALQASVISTISADESIGECSLDDHLTGSDPSLLTQSTESKKVVLSQSSRDAVSPQSLSPLTTSTPTTFVSTAEYQLTSPSSGGNSSHNGDLKYTPLPKLADSADFPIDDSPRTPSYLRISSALSGYGQYSKYSAYKGIEKRSPHSSTLSLRSSKSDLTSPFSPDMPIGKVPCYAPVLKSPTFSARNGSISDQQLVNGRAVTHENTFENGHVESYPTGDNRKDGYYYLSVTEVEEARLLSLCSRCELELISDSLPEEASGKLRATIGKANLLISQKFRQFKDLCQQHINPEPGAKLTKWEDLQGFWDMIKIQVDDVDMMFTEVDLMRQNGWREVKMLSRRSSTSSSSPKSGSVTASNTSTPSHTPGSRRKGAKIKENSESSPERTKKAILAAKAREDARKKILAEKRAAMKQAHQQKETEVEIFLPENGKDNSNSFANGQNGTEV</sequence>
<reference evidence="3" key="1">
    <citation type="journal article" date="2021" name="Genome Biol. Evol.">
        <title>A High-Quality Reference Genome for a Parasitic Bivalve with Doubly Uniparental Inheritance (Bivalvia: Unionida).</title>
        <authorList>
            <person name="Smith C.H."/>
        </authorList>
    </citation>
    <scope>NUCLEOTIDE SEQUENCE</scope>
    <source>
        <strain evidence="3">CHS0354</strain>
    </source>
</reference>
<feature type="compositionally biased region" description="Polar residues" evidence="2">
    <location>
        <begin position="257"/>
        <end position="272"/>
    </location>
</feature>
<evidence type="ECO:0000256" key="1">
    <source>
        <dbReference type="ARBA" id="ARBA00008839"/>
    </source>
</evidence>
<feature type="compositionally biased region" description="Polar residues" evidence="2">
    <location>
        <begin position="292"/>
        <end position="304"/>
    </location>
</feature>
<reference evidence="3" key="2">
    <citation type="journal article" date="2021" name="Genome Biol. Evol.">
        <title>Developing a high-quality reference genome for a parasitic bivalve with doubly uniparental inheritance (Bivalvia: Unionida).</title>
        <authorList>
            <person name="Smith C.H."/>
        </authorList>
    </citation>
    <scope>NUCLEOTIDE SEQUENCE</scope>
    <source>
        <strain evidence="3">CHS0354</strain>
        <tissue evidence="3">Mantle</tissue>
    </source>
</reference>
<feature type="region of interest" description="Disordered" evidence="2">
    <location>
        <begin position="534"/>
        <end position="585"/>
    </location>
</feature>
<evidence type="ECO:0000313" key="4">
    <source>
        <dbReference type="Proteomes" id="UP001195483"/>
    </source>
</evidence>
<evidence type="ECO:0008006" key="5">
    <source>
        <dbReference type="Google" id="ProtNLM"/>
    </source>
</evidence>
<evidence type="ECO:0000256" key="2">
    <source>
        <dbReference type="SAM" id="MobiDB-lite"/>
    </source>
</evidence>
<feature type="compositionally biased region" description="Basic and acidic residues" evidence="2">
    <location>
        <begin position="274"/>
        <end position="291"/>
    </location>
</feature>
<feature type="region of interest" description="Disordered" evidence="2">
    <location>
        <begin position="316"/>
        <end position="346"/>
    </location>
</feature>
<feature type="compositionally biased region" description="Low complexity" evidence="2">
    <location>
        <begin position="828"/>
        <end position="845"/>
    </location>
</feature>
<comment type="similarity">
    <text evidence="1">Belongs to the SAPAP family.</text>
</comment>
<gene>
    <name evidence="3" type="ORF">CHS0354_034663</name>
</gene>
<accession>A0AAE0TD76</accession>
<feature type="compositionally biased region" description="Polar residues" evidence="2">
    <location>
        <begin position="322"/>
        <end position="331"/>
    </location>
</feature>
<proteinExistence type="inferred from homology"/>
<dbReference type="GO" id="GO:0023052">
    <property type="term" value="P:signaling"/>
    <property type="evidence" value="ECO:0007669"/>
    <property type="project" value="InterPro"/>
</dbReference>
<reference evidence="3" key="3">
    <citation type="submission" date="2023-05" db="EMBL/GenBank/DDBJ databases">
        <authorList>
            <person name="Smith C.H."/>
        </authorList>
    </citation>
    <scope>NUCLEOTIDE SEQUENCE</scope>
    <source>
        <strain evidence="3">CHS0354</strain>
        <tissue evidence="3">Mantle</tissue>
    </source>
</reference>
<dbReference type="PANTHER" id="PTHR12353:SF31">
    <property type="entry name" value="LD44824P"/>
    <property type="match status" value="1"/>
</dbReference>
<feature type="compositionally biased region" description="Polar residues" evidence="2">
    <location>
        <begin position="182"/>
        <end position="198"/>
    </location>
</feature>
<feature type="compositionally biased region" description="Polar residues" evidence="2">
    <location>
        <begin position="920"/>
        <end position="934"/>
    </location>
</feature>
<feature type="compositionally biased region" description="Basic and acidic residues" evidence="2">
    <location>
        <begin position="862"/>
        <end position="875"/>
    </location>
</feature>
<dbReference type="GO" id="GO:0099572">
    <property type="term" value="C:postsynaptic specialization"/>
    <property type="evidence" value="ECO:0007669"/>
    <property type="project" value="TreeGrafter"/>
</dbReference>
<feature type="compositionally biased region" description="Low complexity" evidence="2">
    <location>
        <begin position="142"/>
        <end position="154"/>
    </location>
</feature>
<name>A0AAE0TD76_9BIVA</name>
<feature type="region of interest" description="Disordered" evidence="2">
    <location>
        <begin position="256"/>
        <end position="304"/>
    </location>
</feature>
<feature type="compositionally biased region" description="Basic and acidic residues" evidence="2">
    <location>
        <begin position="10"/>
        <end position="27"/>
    </location>
</feature>
<feature type="compositionally biased region" description="Basic and acidic residues" evidence="2">
    <location>
        <begin position="336"/>
        <end position="346"/>
    </location>
</feature>
<feature type="region of interest" description="Disordered" evidence="2">
    <location>
        <begin position="896"/>
        <end position="934"/>
    </location>
</feature>
<dbReference type="AlphaFoldDB" id="A0AAE0TD76"/>